<dbReference type="GO" id="GO:0009253">
    <property type="term" value="P:peptidoglycan catabolic process"/>
    <property type="evidence" value="ECO:0007669"/>
    <property type="project" value="InterPro"/>
</dbReference>
<evidence type="ECO:0000313" key="7">
    <source>
        <dbReference type="Proteomes" id="UP000287243"/>
    </source>
</evidence>
<dbReference type="AlphaFoldDB" id="A0A410P610"/>
<protein>
    <recommendedName>
        <fullName evidence="2">N-acetylmuramoyl-L-alanine amidase</fullName>
        <ecNumber evidence="2">3.5.1.28</ecNumber>
    </recommendedName>
</protein>
<dbReference type="InterPro" id="IPR018392">
    <property type="entry name" value="LysM"/>
</dbReference>
<dbReference type="SUPFAM" id="SSF54106">
    <property type="entry name" value="LysM domain"/>
    <property type="match status" value="1"/>
</dbReference>
<dbReference type="KEGG" id="vai:BU251_07290"/>
<dbReference type="GO" id="GO:0071555">
    <property type="term" value="P:cell wall organization"/>
    <property type="evidence" value="ECO:0007669"/>
    <property type="project" value="UniProtKB-KW"/>
</dbReference>
<comment type="catalytic activity">
    <reaction evidence="1">
        <text>Hydrolyzes the link between N-acetylmuramoyl residues and L-amino acid residues in certain cell-wall glycopeptides.</text>
        <dbReference type="EC" id="3.5.1.28"/>
    </reaction>
</comment>
<dbReference type="GO" id="GO:0009254">
    <property type="term" value="P:peptidoglycan turnover"/>
    <property type="evidence" value="ECO:0007669"/>
    <property type="project" value="TreeGrafter"/>
</dbReference>
<dbReference type="EMBL" id="CP019384">
    <property type="protein sequence ID" value="QAT17532.1"/>
    <property type="molecule type" value="Genomic_DNA"/>
</dbReference>
<dbReference type="PROSITE" id="PS51782">
    <property type="entry name" value="LYSM"/>
    <property type="match status" value="1"/>
</dbReference>
<evidence type="ECO:0000256" key="4">
    <source>
        <dbReference type="ARBA" id="ARBA00023316"/>
    </source>
</evidence>
<evidence type="ECO:0000259" key="5">
    <source>
        <dbReference type="PROSITE" id="PS51782"/>
    </source>
</evidence>
<evidence type="ECO:0000256" key="3">
    <source>
        <dbReference type="ARBA" id="ARBA00022801"/>
    </source>
</evidence>
<name>A0A410P610_VELA1</name>
<dbReference type="PANTHER" id="PTHR30417">
    <property type="entry name" value="N-ACETYLMURAMOYL-L-ALANINE AMIDASE AMID"/>
    <property type="match status" value="1"/>
</dbReference>
<dbReference type="RefSeq" id="WP_128700369.1">
    <property type="nucleotide sequence ID" value="NZ_CP019384.1"/>
</dbReference>
<dbReference type="GO" id="GO:0008745">
    <property type="term" value="F:N-acetylmuramoyl-L-alanine amidase activity"/>
    <property type="evidence" value="ECO:0007669"/>
    <property type="project" value="UniProtKB-EC"/>
</dbReference>
<keyword evidence="4" id="KW-0961">Cell wall biogenesis/degradation</keyword>
<dbReference type="InterPro" id="IPR036505">
    <property type="entry name" value="Amidase/PGRP_sf"/>
</dbReference>
<dbReference type="OrthoDB" id="9795421at2"/>
<dbReference type="CDD" id="cd06583">
    <property type="entry name" value="PGRP"/>
    <property type="match status" value="1"/>
</dbReference>
<evidence type="ECO:0000256" key="2">
    <source>
        <dbReference type="ARBA" id="ARBA00011901"/>
    </source>
</evidence>
<dbReference type="InterPro" id="IPR051206">
    <property type="entry name" value="NAMLAA_amidase_2"/>
</dbReference>
<gene>
    <name evidence="6" type="ORF">BU251_07290</name>
</gene>
<feature type="domain" description="LysM" evidence="5">
    <location>
        <begin position="53"/>
        <end position="97"/>
    </location>
</feature>
<organism evidence="6 7">
    <name type="scientific">Velamenicoccus archaeovorus</name>
    <dbReference type="NCBI Taxonomy" id="1930593"/>
    <lineage>
        <taxon>Bacteria</taxon>
        <taxon>Pseudomonadati</taxon>
        <taxon>Candidatus Omnitrophota</taxon>
        <taxon>Candidatus Velamenicoccus</taxon>
    </lineage>
</organism>
<dbReference type="EC" id="3.5.1.28" evidence="2"/>
<proteinExistence type="predicted"/>
<accession>A0A410P610</accession>
<dbReference type="InterPro" id="IPR036779">
    <property type="entry name" value="LysM_dom_sf"/>
</dbReference>
<keyword evidence="7" id="KW-1185">Reference proteome</keyword>
<dbReference type="Pfam" id="PF01476">
    <property type="entry name" value="LysM"/>
    <property type="match status" value="1"/>
</dbReference>
<dbReference type="PANTHER" id="PTHR30417:SF1">
    <property type="entry name" value="N-ACETYLMURAMOYL-L-ALANINE AMIDASE AMID"/>
    <property type="match status" value="1"/>
</dbReference>
<dbReference type="GO" id="GO:0008270">
    <property type="term" value="F:zinc ion binding"/>
    <property type="evidence" value="ECO:0007669"/>
    <property type="project" value="InterPro"/>
</dbReference>
<dbReference type="PROSITE" id="PS51257">
    <property type="entry name" value="PROKAR_LIPOPROTEIN"/>
    <property type="match status" value="1"/>
</dbReference>
<dbReference type="Proteomes" id="UP000287243">
    <property type="component" value="Chromosome"/>
</dbReference>
<dbReference type="Gene3D" id="3.10.350.10">
    <property type="entry name" value="LysM domain"/>
    <property type="match status" value="1"/>
</dbReference>
<reference evidence="6 7" key="1">
    <citation type="submission" date="2017-01" db="EMBL/GenBank/DDBJ databases">
        <title>First insights into the biology of 'candidatus Vampirococcus archaeovorus'.</title>
        <authorList>
            <person name="Kizina J."/>
            <person name="Jordan S."/>
            <person name="Stueber K."/>
            <person name="Reinhardt R."/>
            <person name="Harder J."/>
        </authorList>
    </citation>
    <scope>NUCLEOTIDE SEQUENCE [LARGE SCALE GENOMIC DNA]</scope>
    <source>
        <strain evidence="6 7">LiM</strain>
    </source>
</reference>
<dbReference type="Pfam" id="PF01510">
    <property type="entry name" value="Amidase_2"/>
    <property type="match status" value="1"/>
</dbReference>
<sequence length="259" mass="29189">MMRIRTRFSSLYSLFYGCVCAGLALILSSCATVPPSTEMVYKPVFEAGPRQDLYHVIGPAETVYRIGRMYDVPADAILRANHITDPRSLKIGQKILIPGAAPLRPVIPLFKSSKWKYIVIHHSVTDDGDATSLDRIHRRRGFDRGLGYDFVIDNGTRTRRDGQIEASPRWIKQMDGAHCKAGGMNQCGIGICLVGDFTHEQPTKAQMDSLVLLVETLRNYYRIPLSRVIRHKDASGARTECPGNSFPWHEFKERLRKGE</sequence>
<dbReference type="CDD" id="cd00118">
    <property type="entry name" value="LysM"/>
    <property type="match status" value="1"/>
</dbReference>
<dbReference type="SMART" id="SM00257">
    <property type="entry name" value="LysM"/>
    <property type="match status" value="1"/>
</dbReference>
<dbReference type="SMART" id="SM00701">
    <property type="entry name" value="PGRP"/>
    <property type="match status" value="1"/>
</dbReference>
<evidence type="ECO:0000313" key="6">
    <source>
        <dbReference type="EMBL" id="QAT17532.1"/>
    </source>
</evidence>
<dbReference type="InterPro" id="IPR006619">
    <property type="entry name" value="PGRP_domain_met/bac"/>
</dbReference>
<evidence type="ECO:0000256" key="1">
    <source>
        <dbReference type="ARBA" id="ARBA00001561"/>
    </source>
</evidence>
<dbReference type="Gene3D" id="3.40.80.10">
    <property type="entry name" value="Peptidoglycan recognition protein-like"/>
    <property type="match status" value="1"/>
</dbReference>
<keyword evidence="3" id="KW-0378">Hydrolase</keyword>
<dbReference type="SUPFAM" id="SSF55846">
    <property type="entry name" value="N-acetylmuramoyl-L-alanine amidase-like"/>
    <property type="match status" value="1"/>
</dbReference>
<dbReference type="InterPro" id="IPR002502">
    <property type="entry name" value="Amidase_domain"/>
</dbReference>